<evidence type="ECO:0000313" key="2">
    <source>
        <dbReference type="EMBL" id="CDW84997.1"/>
    </source>
</evidence>
<dbReference type="PANTHER" id="PTHR41733">
    <property type="entry name" value="UBIQUITIN-ASSOCIATED/TRANSLATION ELONGATION FACTOR EF1B, N-TERMINAL, EUKARYOTE"/>
    <property type="match status" value="1"/>
</dbReference>
<dbReference type="InterPro" id="IPR009057">
    <property type="entry name" value="Homeodomain-like_sf"/>
</dbReference>
<gene>
    <name evidence="2" type="primary">Contig18930.g20081</name>
    <name evidence="2" type="ORF">STYLEM_14067</name>
</gene>
<dbReference type="InParanoid" id="A0A078AUT2"/>
<evidence type="ECO:0000259" key="1">
    <source>
        <dbReference type="Pfam" id="PF00249"/>
    </source>
</evidence>
<protein>
    <recommendedName>
        <fullName evidence="1">Myb-like domain-containing protein</fullName>
    </recommendedName>
</protein>
<dbReference type="OMA" id="MNNENGP"/>
<keyword evidence="3" id="KW-1185">Reference proteome</keyword>
<dbReference type="OrthoDB" id="608866at2759"/>
<sequence>MADSKSLHNYTLSPGWTREEVDILKIALMKFGIGKWKKIQKSGCLPSKTISQMNLQTQRVLGQQSLAEFMGLHGPEIQRKNNFIINTGNNLTQLEKEKRLKLNKQKYGLELTYIKSLRLPKPVNNKKEVVLSIDQIFNAKSNFSVVEKLKHLEGLKISLEHKLYQIEKKRHIKEMRKLYKPLDQAIVLAKINGGQAYEYVETVDL</sequence>
<dbReference type="EMBL" id="CCKQ01013349">
    <property type="protein sequence ID" value="CDW84997.1"/>
    <property type="molecule type" value="Genomic_DNA"/>
</dbReference>
<dbReference type="InterPro" id="IPR001005">
    <property type="entry name" value="SANT/Myb"/>
</dbReference>
<evidence type="ECO:0000313" key="3">
    <source>
        <dbReference type="Proteomes" id="UP000039865"/>
    </source>
</evidence>
<dbReference type="Pfam" id="PF00249">
    <property type="entry name" value="Myb_DNA-binding"/>
    <property type="match status" value="1"/>
</dbReference>
<dbReference type="Gene3D" id="1.10.10.60">
    <property type="entry name" value="Homeodomain-like"/>
    <property type="match status" value="1"/>
</dbReference>
<accession>A0A078AUT2</accession>
<dbReference type="PANTHER" id="PTHR41733:SF1">
    <property type="entry name" value="CHROMOSOME UNDETERMINED SCAFFOLD_30, WHOLE GENOME SHOTGUN SEQUENCE"/>
    <property type="match status" value="1"/>
</dbReference>
<dbReference type="Proteomes" id="UP000039865">
    <property type="component" value="Unassembled WGS sequence"/>
</dbReference>
<feature type="domain" description="Myb-like" evidence="1">
    <location>
        <begin position="16"/>
        <end position="52"/>
    </location>
</feature>
<reference evidence="2 3" key="1">
    <citation type="submission" date="2014-06" db="EMBL/GenBank/DDBJ databases">
        <authorList>
            <person name="Swart Estienne"/>
        </authorList>
    </citation>
    <scope>NUCLEOTIDE SEQUENCE [LARGE SCALE GENOMIC DNA]</scope>
    <source>
        <strain evidence="2 3">130c</strain>
    </source>
</reference>
<name>A0A078AUT2_STYLE</name>
<organism evidence="2 3">
    <name type="scientific">Stylonychia lemnae</name>
    <name type="common">Ciliate</name>
    <dbReference type="NCBI Taxonomy" id="5949"/>
    <lineage>
        <taxon>Eukaryota</taxon>
        <taxon>Sar</taxon>
        <taxon>Alveolata</taxon>
        <taxon>Ciliophora</taxon>
        <taxon>Intramacronucleata</taxon>
        <taxon>Spirotrichea</taxon>
        <taxon>Stichotrichia</taxon>
        <taxon>Sporadotrichida</taxon>
        <taxon>Oxytrichidae</taxon>
        <taxon>Stylonychinae</taxon>
        <taxon>Stylonychia</taxon>
    </lineage>
</organism>
<dbReference type="SUPFAM" id="SSF46689">
    <property type="entry name" value="Homeodomain-like"/>
    <property type="match status" value="1"/>
</dbReference>
<proteinExistence type="predicted"/>
<dbReference type="AlphaFoldDB" id="A0A078AUT2"/>